<evidence type="ECO:0000313" key="1">
    <source>
        <dbReference type="EMBL" id="VTR04698.1"/>
    </source>
</evidence>
<dbReference type="InterPro" id="IPR027417">
    <property type="entry name" value="P-loop_NTPase"/>
</dbReference>
<dbReference type="EMBL" id="LR590482">
    <property type="protein sequence ID" value="VTR04698.1"/>
    <property type="molecule type" value="Genomic_DNA"/>
</dbReference>
<evidence type="ECO:0000313" key="2">
    <source>
        <dbReference type="Proteomes" id="UP000306562"/>
    </source>
</evidence>
<dbReference type="GO" id="GO:0000731">
    <property type="term" value="P:DNA synthesis involved in DNA repair"/>
    <property type="evidence" value="ECO:0007669"/>
    <property type="project" value="TreeGrafter"/>
</dbReference>
<dbReference type="SUPFAM" id="SSF52540">
    <property type="entry name" value="P-loop containing nucleoside triphosphate hydrolases"/>
    <property type="match status" value="1"/>
</dbReference>
<sequence length="611" mass="68029">MNIERIQIEGGFLNGVDLTLSAGLNVLIGARGTGKTSIIELIRYALDVRNMTSESKSRSLDHARAVLDGGEICVTLNDLIENISVSRSADEDKFRASSTFTSPIILSQTEIETVGLSESGRLSLIDGFLSNRTSIRGALAETANNIRSFYKELEALEKEIISLGEGIEEFQILQDKISQLELEQKKFLGESDEISIKQLKFGVVSSKLSELSVKDEVLQRFSTTVENWFQKLESQVFEDFGPEEWDGSPEDDPLSELRIKYSQTIMQLDDALGSFMQMKEAAKNKLDEVHKSKIELEKESRAIRGELDHNTAGAGALARQITLLRANAAQIQSRQKLINERKARLAALRTRRDSKLEELLELRANRSTERKKIVEDLNEALTPWVKVELEGSAQFTEYTRAIANALRGSGMKYNELALNISEKVSPQELMDFVEYYDFETLSQITSIPKERCARLLGVLAETGISDIVTSEVEDNIKLTLLDGLDYKDVAALSAGQRCTVILSIVLQHRERMLIIDQPEDHLDNSFIANTVIKALVNRKGYGQVILSTHNANIPVLGQADLIIEMTSDGRNGYVQMCKPLDDLEAVEAITNVMEGGAQAFATRARFYAGHS</sequence>
<dbReference type="Proteomes" id="UP000306562">
    <property type="component" value="Chromosome"/>
</dbReference>
<dbReference type="RefSeq" id="WP_138233652.1">
    <property type="nucleotide sequence ID" value="NZ_CBCSGQ010000006.1"/>
</dbReference>
<dbReference type="GO" id="GO:0006302">
    <property type="term" value="P:double-strand break repair"/>
    <property type="evidence" value="ECO:0007669"/>
    <property type="project" value="TreeGrafter"/>
</dbReference>
<proteinExistence type="predicted"/>
<reference evidence="1 2" key="1">
    <citation type="submission" date="2019-05" db="EMBL/GenBank/DDBJ databases">
        <authorList>
            <consortium name="Pathogen Informatics"/>
        </authorList>
    </citation>
    <scope>NUCLEOTIDE SEQUENCE [LARGE SCALE GENOMIC DNA]</scope>
    <source>
        <strain evidence="1 2">NCTC10696</strain>
    </source>
</reference>
<gene>
    <name evidence="1" type="ORF">NCTC10696_05142</name>
</gene>
<organism evidence="1 2">
    <name type="scientific">Pseudomonas synxantha</name>
    <dbReference type="NCBI Taxonomy" id="47883"/>
    <lineage>
        <taxon>Bacteria</taxon>
        <taxon>Pseudomonadati</taxon>
        <taxon>Pseudomonadota</taxon>
        <taxon>Gammaproteobacteria</taxon>
        <taxon>Pseudomonadales</taxon>
        <taxon>Pseudomonadaceae</taxon>
        <taxon>Pseudomonas</taxon>
    </lineage>
</organism>
<dbReference type="PANTHER" id="PTHR32182">
    <property type="entry name" value="DNA REPLICATION AND REPAIR PROTEIN RECF"/>
    <property type="match status" value="1"/>
</dbReference>
<dbReference type="AlphaFoldDB" id="A0AAX3IF44"/>
<protein>
    <submittedName>
        <fullName evidence="1">SMC domain-containing protein</fullName>
    </submittedName>
</protein>
<name>A0AAX3IF44_9PSED</name>
<dbReference type="PANTHER" id="PTHR32182:SF22">
    <property type="entry name" value="ATP-DEPENDENT ENDONUCLEASE, OLD FAMILY-RELATED"/>
    <property type="match status" value="1"/>
</dbReference>
<accession>A0AAX3IF44</accession>
<dbReference type="Gene3D" id="3.40.50.300">
    <property type="entry name" value="P-loop containing nucleotide triphosphate hydrolases"/>
    <property type="match status" value="2"/>
</dbReference>